<dbReference type="Proteomes" id="UP000606900">
    <property type="component" value="Unassembled WGS sequence"/>
</dbReference>
<dbReference type="KEGG" id="mfc:BRM9_1037"/>
<evidence type="ECO:0000313" key="5">
    <source>
        <dbReference type="Proteomes" id="UP000029661"/>
    </source>
</evidence>
<evidence type="ECO:0000313" key="2">
    <source>
        <dbReference type="EMBL" id="CEA14021.1"/>
    </source>
</evidence>
<dbReference type="PATRIC" id="fig|2162.10.peg.1367"/>
<dbReference type="OrthoDB" id="69883at2157"/>
<reference evidence="3" key="3">
    <citation type="submission" date="2014-09" db="EMBL/GenBank/DDBJ databases">
        <authorList>
            <person name="Bishop-Lilly K.A."/>
            <person name="Broomall S.M."/>
            <person name="Chain P.S."/>
            <person name="Chertkov O."/>
            <person name="Coyne S.R."/>
            <person name="Daligault H.E."/>
            <person name="Davenport K.W."/>
            <person name="Erkkila T."/>
            <person name="Frey K.G."/>
            <person name="Gibbons H.S."/>
            <person name="Gu W."/>
            <person name="Jaissle J."/>
            <person name="Johnson S.L."/>
            <person name="Koroleva G.I."/>
            <person name="Ladner J.T."/>
            <person name="Lo C.-C."/>
            <person name="Minogue T.D."/>
            <person name="Munk C."/>
            <person name="Palacios G.F."/>
            <person name="Redden C.L."/>
            <person name="Rosenzweig C.N."/>
            <person name="Scholz M.B."/>
            <person name="Teshima H."/>
            <person name="Xu Y."/>
        </authorList>
    </citation>
    <scope>NUCLEOTIDE SEQUENCE</scope>
    <source>
        <strain evidence="3">Mb9</strain>
    </source>
</reference>
<reference evidence="1" key="1">
    <citation type="submission" date="2013-12" db="EMBL/GenBank/DDBJ databases">
        <title>The complete genome sequence of Methanobacterium sp. BRM9.</title>
        <authorList>
            <consortium name="Pastoral Greenhouse Gas Research Consortium"/>
            <person name="Kelly W.J."/>
            <person name="Leahy S.C."/>
            <person name="Perry R."/>
            <person name="Li D."/>
            <person name="Altermann E."/>
            <person name="Lambie S.C."/>
            <person name="Attwood G.T."/>
        </authorList>
    </citation>
    <scope>NUCLEOTIDE SEQUENCE [LARGE SCALE GENOMIC DNA]</scope>
    <source>
        <strain evidence="1">BRM9</strain>
    </source>
</reference>
<dbReference type="EMBL" id="CP006933">
    <property type="protein sequence ID" value="AIS31853.1"/>
    <property type="molecule type" value="Genomic_DNA"/>
</dbReference>
<proteinExistence type="predicted"/>
<dbReference type="GeneID" id="26739552"/>
<sequence>MTKYNKHYTSSMDVKDKNGDLLGAVCVTPSKEVGKRDIMLMAENSGTQSVRSTTELINVLSKKNVSFDDRKMVLDFLAERLGSLEQELAVNTLRSLDNKEKQSKK</sequence>
<organism evidence="1 5">
    <name type="scientific">Methanobacterium formicicum</name>
    <dbReference type="NCBI Taxonomy" id="2162"/>
    <lineage>
        <taxon>Archaea</taxon>
        <taxon>Methanobacteriati</taxon>
        <taxon>Methanobacteriota</taxon>
        <taxon>Methanomada group</taxon>
        <taxon>Methanobacteria</taxon>
        <taxon>Methanobacteriales</taxon>
        <taxon>Methanobacteriaceae</taxon>
        <taxon>Methanobacterium</taxon>
    </lineage>
</organism>
<dbReference type="RefSeq" id="WP_048073136.1">
    <property type="nucleotide sequence ID" value="NZ_CALCVY010000043.1"/>
</dbReference>
<accession>A0A089ZHJ4</accession>
<reference evidence="2" key="2">
    <citation type="submission" date="2014-08" db="EMBL/GenBank/DDBJ databases">
        <authorList>
            <person name="Wibberg D."/>
        </authorList>
    </citation>
    <scope>NUCLEOTIDE SEQUENCE</scope>
</reference>
<protein>
    <submittedName>
        <fullName evidence="1">Uncharacterized protein</fullName>
    </submittedName>
</protein>
<dbReference type="AlphaFoldDB" id="A0A089ZHJ4"/>
<dbReference type="KEGG" id="mfi:DSM1535_1696"/>
<dbReference type="EMBL" id="LN515531">
    <property type="protein sequence ID" value="CEA14021.1"/>
    <property type="molecule type" value="Genomic_DNA"/>
</dbReference>
<keyword evidence="6" id="KW-1185">Reference proteome</keyword>
<dbReference type="EMBL" id="JADIIL010000038">
    <property type="protein sequence ID" value="MBF4476076.1"/>
    <property type="molecule type" value="Genomic_DNA"/>
</dbReference>
<reference evidence="4" key="4">
    <citation type="submission" date="2020-10" db="EMBL/GenBank/DDBJ databases">
        <title>Dehalococcoides mccartyi of a TCE/Cr reducing biochatode.</title>
        <authorList>
            <person name="Matturro B."/>
        </authorList>
    </citation>
    <scope>NUCLEOTIDE SEQUENCE</scope>
    <source>
        <strain evidence="4">Bin2</strain>
    </source>
</reference>
<dbReference type="STRING" id="2162.BRM9_1037"/>
<evidence type="ECO:0000313" key="1">
    <source>
        <dbReference type="EMBL" id="AIS31853.1"/>
    </source>
</evidence>
<evidence type="ECO:0000313" key="6">
    <source>
        <dbReference type="Proteomes" id="UP000062768"/>
    </source>
</evidence>
<evidence type="ECO:0000313" key="4">
    <source>
        <dbReference type="EMBL" id="MBF4476076.1"/>
    </source>
</evidence>
<dbReference type="Proteomes" id="UP000029661">
    <property type="component" value="Chromosome"/>
</dbReference>
<name>A0A089ZHJ4_METFO</name>
<dbReference type="Proteomes" id="UP000062768">
    <property type="component" value="Chromosome I"/>
</dbReference>
<gene>
    <name evidence="1" type="ORF">BRM9_1037</name>
    <name evidence="2" type="ORF">DSM1535_1696</name>
    <name evidence="4" type="ORF">ISP06_11505</name>
    <name evidence="3" type="ORF">MB9_1307</name>
</gene>
<evidence type="ECO:0000313" key="3">
    <source>
        <dbReference type="EMBL" id="CEL24945.1"/>
    </source>
</evidence>
<dbReference type="EMBL" id="LN734822">
    <property type="protein sequence ID" value="CEL24945.1"/>
    <property type="molecule type" value="Genomic_DNA"/>
</dbReference>